<name>D6GT42_FILAD</name>
<dbReference type="Pfam" id="PF12704">
    <property type="entry name" value="MacB_PCD"/>
    <property type="match status" value="1"/>
</dbReference>
<evidence type="ECO:0000256" key="1">
    <source>
        <dbReference type="ARBA" id="ARBA00004651"/>
    </source>
</evidence>
<dbReference type="Proteomes" id="UP000007468">
    <property type="component" value="Chromosome"/>
</dbReference>
<evidence type="ECO:0000313" key="11">
    <source>
        <dbReference type="Proteomes" id="UP000007468"/>
    </source>
</evidence>
<evidence type="ECO:0000256" key="6">
    <source>
        <dbReference type="ARBA" id="ARBA00038076"/>
    </source>
</evidence>
<evidence type="ECO:0000313" key="10">
    <source>
        <dbReference type="EMBL" id="EFE28027.1"/>
    </source>
</evidence>
<feature type="transmembrane region" description="Helical" evidence="7">
    <location>
        <begin position="345"/>
        <end position="369"/>
    </location>
</feature>
<dbReference type="STRING" id="546269.HMPREF0389_01280"/>
<protein>
    <submittedName>
        <fullName evidence="10">Efflux ABC transporter, permease protein</fullName>
    </submittedName>
</protein>
<sequence length="386" mass="41962">MESRDEMRKNSFFWKMVRSSISRRKSRMFTALLAIAMGATILSGLVTIYYDIPRQLGKEFRSYGANLIVIPGDASSKIEEKQVQEIRSAIGAQKLVGLAPYIYQNAKINEQPYIVAGTDMEGLKNNSPFWLVSGEWPAKPREVMLGAEIAKNLELDVGTKFTLNIPKKGGESGETTATDFVVVSTVITGGKEEELIFMSSSDLRAIIGDVPYDVVECSVEAEATELENIAKKIGENDSTLIPQLVKRVTESQDIVLEKLQALVWIVTVIVLFIMMICVSTTMMAVVTERRKEIGLKKALGAGNKSVVMDFLGEGIVLGAGGGALGVVLGYLFASQVSVSVFARKVNFLIPLVPITIIVAVIITVVACLIPVRTAVDVEPALVLRGE</sequence>
<keyword evidence="4 7" id="KW-1133">Transmembrane helix</keyword>
<dbReference type="EMBL" id="CP002390">
    <property type="protein sequence ID" value="EFE28027.1"/>
    <property type="molecule type" value="Genomic_DNA"/>
</dbReference>
<feature type="domain" description="ABC3 transporter permease C-terminal" evidence="8">
    <location>
        <begin position="265"/>
        <end position="375"/>
    </location>
</feature>
<reference evidence="11" key="1">
    <citation type="submission" date="2010-12" db="EMBL/GenBank/DDBJ databases">
        <title>The genome sequence of Filifactor alocis strain ATCC 35896.</title>
        <authorList>
            <consortium name="The Broad Institute Genome Sequencing Platform"/>
            <person name="Ward D."/>
            <person name="Earl A."/>
            <person name="Feldgarden M."/>
            <person name="Young S.K."/>
            <person name="Gargeya S."/>
            <person name="Zeng Q."/>
            <person name="Alvarado L."/>
            <person name="Berlin A."/>
            <person name="Bochicchio J."/>
            <person name="Chapman S.B."/>
            <person name="Chen Z."/>
            <person name="Freedman E."/>
            <person name="Gellesch M."/>
            <person name="Goldberg J."/>
            <person name="Griggs A."/>
            <person name="Gujja S."/>
            <person name="Heilman E."/>
            <person name="Heiman D."/>
            <person name="Howarth C."/>
            <person name="Mehta T."/>
            <person name="Neiman D."/>
            <person name="Pearson M."/>
            <person name="Roberts A."/>
            <person name="Saif S."/>
            <person name="Shea T."/>
            <person name="Shenoy N."/>
            <person name="Sisk P."/>
            <person name="Stolte C."/>
            <person name="Sykes S."/>
            <person name="White J."/>
            <person name="Yandava C."/>
            <person name="Izard J."/>
            <person name="Blanton J.M."/>
            <person name="Baranova O.V."/>
            <person name="Tanner A.C."/>
            <person name="Dewhirst F.E."/>
            <person name="Haas B."/>
            <person name="Nusbaum C."/>
            <person name="Birren B."/>
        </authorList>
    </citation>
    <scope>NUCLEOTIDE SEQUENCE [LARGE SCALE GENOMIC DNA]</scope>
    <source>
        <strain evidence="11">ATCC 35896 / D40 B5</strain>
    </source>
</reference>
<feature type="transmembrane region" description="Helical" evidence="7">
    <location>
        <begin position="307"/>
        <end position="333"/>
    </location>
</feature>
<feature type="domain" description="MacB-like periplasmic core" evidence="9">
    <location>
        <begin position="29"/>
        <end position="207"/>
    </location>
</feature>
<evidence type="ECO:0000259" key="9">
    <source>
        <dbReference type="Pfam" id="PF12704"/>
    </source>
</evidence>
<dbReference type="GO" id="GO:0022857">
    <property type="term" value="F:transmembrane transporter activity"/>
    <property type="evidence" value="ECO:0007669"/>
    <property type="project" value="TreeGrafter"/>
</dbReference>
<dbReference type="PATRIC" id="fig|546269.5.peg.1724"/>
<evidence type="ECO:0000256" key="7">
    <source>
        <dbReference type="SAM" id="Phobius"/>
    </source>
</evidence>
<keyword evidence="11" id="KW-1185">Reference proteome</keyword>
<keyword evidence="3 7" id="KW-0812">Transmembrane</keyword>
<evidence type="ECO:0000256" key="3">
    <source>
        <dbReference type="ARBA" id="ARBA00022692"/>
    </source>
</evidence>
<accession>D6GT42</accession>
<dbReference type="InterPro" id="IPR003838">
    <property type="entry name" value="ABC3_permease_C"/>
</dbReference>
<dbReference type="KEGG" id="faa:HMPREF0389_01280"/>
<evidence type="ECO:0000256" key="4">
    <source>
        <dbReference type="ARBA" id="ARBA00022989"/>
    </source>
</evidence>
<keyword evidence="5 7" id="KW-0472">Membrane</keyword>
<comment type="subcellular location">
    <subcellularLocation>
        <location evidence="1">Cell membrane</location>
        <topology evidence="1">Multi-pass membrane protein</topology>
    </subcellularLocation>
</comment>
<keyword evidence="2" id="KW-1003">Cell membrane</keyword>
<dbReference type="Pfam" id="PF02687">
    <property type="entry name" value="FtsX"/>
    <property type="match status" value="1"/>
</dbReference>
<gene>
    <name evidence="10" type="ordered locus">HMPREF0389_01280</name>
</gene>
<comment type="similarity">
    <text evidence="6">Belongs to the ABC-4 integral membrane protein family.</text>
</comment>
<dbReference type="PANTHER" id="PTHR30572">
    <property type="entry name" value="MEMBRANE COMPONENT OF TRANSPORTER-RELATED"/>
    <property type="match status" value="1"/>
</dbReference>
<dbReference type="InterPro" id="IPR025857">
    <property type="entry name" value="MacB_PCD"/>
</dbReference>
<evidence type="ECO:0000256" key="2">
    <source>
        <dbReference type="ARBA" id="ARBA00022475"/>
    </source>
</evidence>
<dbReference type="GO" id="GO:0005886">
    <property type="term" value="C:plasma membrane"/>
    <property type="evidence" value="ECO:0007669"/>
    <property type="project" value="UniProtKB-SubCell"/>
</dbReference>
<dbReference type="eggNOG" id="COG0577">
    <property type="taxonomic scope" value="Bacteria"/>
</dbReference>
<dbReference type="PANTHER" id="PTHR30572:SF4">
    <property type="entry name" value="ABC TRANSPORTER PERMEASE YTRF"/>
    <property type="match status" value="1"/>
</dbReference>
<feature type="transmembrane region" description="Helical" evidence="7">
    <location>
        <begin position="261"/>
        <end position="286"/>
    </location>
</feature>
<evidence type="ECO:0000259" key="8">
    <source>
        <dbReference type="Pfam" id="PF02687"/>
    </source>
</evidence>
<dbReference type="AlphaFoldDB" id="D6GT42"/>
<proteinExistence type="inferred from homology"/>
<evidence type="ECO:0000256" key="5">
    <source>
        <dbReference type="ARBA" id="ARBA00023136"/>
    </source>
</evidence>
<organism evidence="10 11">
    <name type="scientific">Filifactor alocis (strain ATCC 35896 / CCUG 47790 / D40 B5)</name>
    <name type="common">Fusobacterium alocis</name>
    <dbReference type="NCBI Taxonomy" id="546269"/>
    <lineage>
        <taxon>Bacteria</taxon>
        <taxon>Bacillati</taxon>
        <taxon>Bacillota</taxon>
        <taxon>Clostridia</taxon>
        <taxon>Peptostreptococcales</taxon>
        <taxon>Filifactoraceae</taxon>
        <taxon>Filifactor</taxon>
    </lineage>
</organism>
<dbReference type="InterPro" id="IPR050250">
    <property type="entry name" value="Macrolide_Exporter_MacB"/>
</dbReference>